<feature type="transmembrane region" description="Helical" evidence="1">
    <location>
        <begin position="1389"/>
        <end position="1408"/>
    </location>
</feature>
<name>A0AA86QP86_9EUKA</name>
<accession>A0AA86QP86</accession>
<reference evidence="3 4" key="2">
    <citation type="submission" date="2024-07" db="EMBL/GenBank/DDBJ databases">
        <authorList>
            <person name="Akdeniz Z."/>
        </authorList>
    </citation>
    <scope>NUCLEOTIDE SEQUENCE [LARGE SCALE GENOMIC DNA]</scope>
</reference>
<keyword evidence="1" id="KW-1133">Transmembrane helix</keyword>
<sequence>MLYLASALLIAVKPSSIYNYTCTSLNDIANFELTHEKPEYYFSVAVESLDGTRWFGSVTDSTGYTKTLPINGRMDLSTMAVGEVKVQLQCTNLGTVNQKISISYTDSRLLLNNEQFTTGSIEETYLMIPVCKENVDIQIKTDALIYASFTNERTDESSAKFNNAQTLTDFVIPKEQIRIPGYLYLHFVKKTATGNIMVYQKSIETIQYNVEYRSSLSSQMHCYDHFITPLHVGDHFVAVSADNDMQNSFSVPAIFFNSEYAPMNLPVVNKNEVQSDLYNGFLDLSPVDYPDAYKKDKSISGVSIGLYTAWLPVTHSESQTYSSYKYSVYFTVNGSYATPGRSTIVNIPAGSDVHDTVLLTKMSDQYAYTNGNRENPNANLIVQIEGNDLAAQYQKLMFGYGQPSANQGTLKKISDTVYESLVSFKEASANVPQGELFYSRLYRNTKVAAFQTTLYFEKQYQLIDRVPGMFSKLEDQTDNSFNAFFDPSAGKGVEIQFTHIDSKKMTIHWSQTSFLPMYAGGNKIVCDEGQSCSIKIDAADLDQHLPIYFNFETTSLSFQVVAGPADYLVTELFDSTSATKAKLIMDTDPLKTINKQKYLFDPMYTDATGAVRQDEYIVTTLEMDNTNLKILQRYGVDLVAYIDSVPDPEFHAQRSQQIHIADGIALEIENVVDARKQLVTHIPANQEIFITVACEGQNCGQIAATSIYFSIRVNNVQLITNYDHQREQHVTLRDDQTQKSLFFKQKDEEVSVLRVYHPVNKHGAETEIDCNTVELDIYLCTGTLLSKRQILDIDRMDSCFHHRTVAGPPEQAATNFVEFELDTTKRNIAAGTVYAIIIPDYSLVHGDPKFSSECWAQTRLYKNELISRFHKPVTTTIVSGTSYNTGHHFVVNVPTITGQKGSANTYGDRMVLNFNAHQPVYLCITDIMDEFYPQPSETGAGTCTIYRNLDAATQNEPIIYFDNFMNLRGTGKVQPATRIYMTVWAAAGGNVGEGFDMNITITPQCYINYKEKEMYYFNPKQFNGNDEFVSFAIDFNGVSKTEKLKYAVVSGPECNNQMCRQNVPEEFSMKNIITYVSATSVVPDERSFALRNFDKGVQTLFLYDFLSGETRDFNTIYVTVHYRHSMYINAEGKKSQISYSLYAVKDYTPGKKLAYQKTRAISKNQISSSPLDYYQAQMPYNPSEVILFPCRGKPGLLLDPISPLSTPMDHDYQELVPGLWGKPVVKRFTNNSFTDMNMFITVFDEGLFDYEKNDFSEVASTMEYELFVGSQSEVNTPGNQGQVTVTSFKSKGDGKLRIRFAPAREPNQHADVSQVDYRIYVIPYVGTYDPQTDYSPFTACGVAGQGYSVYVDELGMERVIYDEAAVIKDGYIEVESNLPLWQDNAPAGTVLYVTVLVGGLSYVGVLVGDETLSLASYMGISMAITCTIGAILIVLFWALFVRVKMLQAKGYKPVVA</sequence>
<gene>
    <name evidence="2" type="ORF">HINF_LOCUS48027</name>
    <name evidence="3" type="ORF">HINF_LOCUS7761</name>
</gene>
<keyword evidence="4" id="KW-1185">Reference proteome</keyword>
<keyword evidence="1" id="KW-0472">Membrane</keyword>
<organism evidence="2">
    <name type="scientific">Hexamita inflata</name>
    <dbReference type="NCBI Taxonomy" id="28002"/>
    <lineage>
        <taxon>Eukaryota</taxon>
        <taxon>Metamonada</taxon>
        <taxon>Diplomonadida</taxon>
        <taxon>Hexamitidae</taxon>
        <taxon>Hexamitinae</taxon>
        <taxon>Hexamita</taxon>
    </lineage>
</organism>
<keyword evidence="1" id="KW-0812">Transmembrane</keyword>
<protein>
    <submittedName>
        <fullName evidence="2">Uncharacterized protein</fullName>
    </submittedName>
</protein>
<proteinExistence type="predicted"/>
<evidence type="ECO:0000313" key="4">
    <source>
        <dbReference type="Proteomes" id="UP001642409"/>
    </source>
</evidence>
<reference evidence="2" key="1">
    <citation type="submission" date="2023-06" db="EMBL/GenBank/DDBJ databases">
        <authorList>
            <person name="Kurt Z."/>
        </authorList>
    </citation>
    <scope>NUCLEOTIDE SEQUENCE</scope>
</reference>
<evidence type="ECO:0000313" key="2">
    <source>
        <dbReference type="EMBL" id="CAI9960382.1"/>
    </source>
</evidence>
<dbReference type="EMBL" id="CAXDID020000016">
    <property type="protein sequence ID" value="CAL5983729.1"/>
    <property type="molecule type" value="Genomic_DNA"/>
</dbReference>
<dbReference type="EMBL" id="CATOUU010000931">
    <property type="protein sequence ID" value="CAI9960382.1"/>
    <property type="molecule type" value="Genomic_DNA"/>
</dbReference>
<feature type="transmembrane region" description="Helical" evidence="1">
    <location>
        <begin position="1420"/>
        <end position="1440"/>
    </location>
</feature>
<evidence type="ECO:0000256" key="1">
    <source>
        <dbReference type="SAM" id="Phobius"/>
    </source>
</evidence>
<comment type="caution">
    <text evidence="2">The sequence shown here is derived from an EMBL/GenBank/DDBJ whole genome shotgun (WGS) entry which is preliminary data.</text>
</comment>
<dbReference type="Proteomes" id="UP001642409">
    <property type="component" value="Unassembled WGS sequence"/>
</dbReference>
<evidence type="ECO:0000313" key="3">
    <source>
        <dbReference type="EMBL" id="CAL5983729.1"/>
    </source>
</evidence>